<dbReference type="Proteomes" id="UP000807469">
    <property type="component" value="Unassembled WGS sequence"/>
</dbReference>
<dbReference type="OrthoDB" id="3061359at2759"/>
<comment type="caution">
    <text evidence="3">The sequence shown here is derived from an EMBL/GenBank/DDBJ whole genome shotgun (WGS) entry which is preliminary data.</text>
</comment>
<name>A0A9P5YM53_9AGAR</name>
<proteinExistence type="predicted"/>
<organism evidence="3 4">
    <name type="scientific">Pholiota conissans</name>
    <dbReference type="NCBI Taxonomy" id="109636"/>
    <lineage>
        <taxon>Eukaryota</taxon>
        <taxon>Fungi</taxon>
        <taxon>Dikarya</taxon>
        <taxon>Basidiomycota</taxon>
        <taxon>Agaricomycotina</taxon>
        <taxon>Agaricomycetes</taxon>
        <taxon>Agaricomycetidae</taxon>
        <taxon>Agaricales</taxon>
        <taxon>Agaricineae</taxon>
        <taxon>Strophariaceae</taxon>
        <taxon>Pholiota</taxon>
    </lineage>
</organism>
<feature type="region of interest" description="Disordered" evidence="1">
    <location>
        <begin position="628"/>
        <end position="732"/>
    </location>
</feature>
<dbReference type="EMBL" id="MU155702">
    <property type="protein sequence ID" value="KAF9471356.1"/>
    <property type="molecule type" value="Genomic_DNA"/>
</dbReference>
<feature type="transmembrane region" description="Helical" evidence="2">
    <location>
        <begin position="60"/>
        <end position="80"/>
    </location>
</feature>
<dbReference type="AlphaFoldDB" id="A0A9P5YM53"/>
<evidence type="ECO:0000256" key="1">
    <source>
        <dbReference type="SAM" id="MobiDB-lite"/>
    </source>
</evidence>
<evidence type="ECO:0000256" key="2">
    <source>
        <dbReference type="SAM" id="Phobius"/>
    </source>
</evidence>
<reference evidence="3" key="1">
    <citation type="submission" date="2020-11" db="EMBL/GenBank/DDBJ databases">
        <authorList>
            <consortium name="DOE Joint Genome Institute"/>
            <person name="Ahrendt S."/>
            <person name="Riley R."/>
            <person name="Andreopoulos W."/>
            <person name="Labutti K."/>
            <person name="Pangilinan J."/>
            <person name="Ruiz-Duenas F.J."/>
            <person name="Barrasa J.M."/>
            <person name="Sanchez-Garcia M."/>
            <person name="Camarero S."/>
            <person name="Miyauchi S."/>
            <person name="Serrano A."/>
            <person name="Linde D."/>
            <person name="Babiker R."/>
            <person name="Drula E."/>
            <person name="Ayuso-Fernandez I."/>
            <person name="Pacheco R."/>
            <person name="Padilla G."/>
            <person name="Ferreira P."/>
            <person name="Barriuso J."/>
            <person name="Kellner H."/>
            <person name="Castanera R."/>
            <person name="Alfaro M."/>
            <person name="Ramirez L."/>
            <person name="Pisabarro A.G."/>
            <person name="Kuo A."/>
            <person name="Tritt A."/>
            <person name="Lipzen A."/>
            <person name="He G."/>
            <person name="Yan M."/>
            <person name="Ng V."/>
            <person name="Cullen D."/>
            <person name="Martin F."/>
            <person name="Rosso M.-N."/>
            <person name="Henrissat B."/>
            <person name="Hibbett D."/>
            <person name="Martinez A.T."/>
            <person name="Grigoriev I.V."/>
        </authorList>
    </citation>
    <scope>NUCLEOTIDE SEQUENCE</scope>
    <source>
        <strain evidence="3">CIRM-BRFM 674</strain>
    </source>
</reference>
<feature type="compositionally biased region" description="Acidic residues" evidence="1">
    <location>
        <begin position="865"/>
        <end position="883"/>
    </location>
</feature>
<feature type="compositionally biased region" description="Polar residues" evidence="1">
    <location>
        <begin position="831"/>
        <end position="844"/>
    </location>
</feature>
<accession>A0A9P5YM53</accession>
<sequence>MANSTLVVHLYNPWSHNFAHRRWNADQIQELLDYAESRFRAILNVICATTECTRKKLCKYFFVELRYVLAVVGVALLLGYDIRVHIIVRSLAAEHLSVATSSGYDINLGTDFISLITGGAHDNVTTGLVSSYYSDWWTRDALPEVTDHIPSQMQRHLLGLDIVDQCLEIHRTQRTQVTPPGGDPRIFTNRYTWGSSSGTILEPSNSDECSKCLAYRAVASTAVTDLTALGTHIHGMESIFNSRWTLSLRRASAFHEIFIAAVRKEETTPLTVSASSNIRDGDPEILQAALYSAAVRSAPLRTNRTPTAHAPNIALASEEVRRASARETIWLRKFPNVQWNYGATLSVDDVVALFKPGQHSGRVHSGYEVSLADGNLHPDSDTMSFVADDFQQKDHLSHQTVPSLPPNKFPAHFKWPPLGHGIFIAGDEAPITVLMARSVPPLSPVPLFDLSDTDSPHPAPPSPVAFDLSDDVHPQPSSPLAFDLSDDEIVDTQALQSPMGFCLSENETTLGTLAPRSNGFGHLPAPPSPLPIDLTDDEPIHAAGPYSPRPLDLSEDEAAHIPTHGSPMPFDISTPPSPLPIHLSDDEPVNNTGPSSPTPLDLSDNEAAHGSPLGLDLSAPASPALIDLSDVGQGNAPGFDSPTPLDLSEDEAANESAHGSPIPFELSAPASPAPIDLSDVNRGLALGPPSPIPLNLSEDEAAPLPTHGSPLTLDLSAPASPAPMDLSPLDLGFSPRPSNDILFDVSEDNAAPVSVQASPSVVDLSDNEEAIPLPTNPLAILMPDLEQGPSSEISTPAPFDLSEIRDSAWTTSVSPTSIGLPDGSMTEVAEPSNTASNDNINTTYGPPAGNFTEEVNNLPDALFESSEDEDYSSEEESDDFDMGDVEHDFQFEDEVQNGNGD</sequence>
<gene>
    <name evidence="3" type="ORF">BDN70DRAFT_939006</name>
</gene>
<keyword evidence="2" id="KW-0812">Transmembrane</keyword>
<feature type="region of interest" description="Disordered" evidence="1">
    <location>
        <begin position="513"/>
        <end position="616"/>
    </location>
</feature>
<evidence type="ECO:0000313" key="4">
    <source>
        <dbReference type="Proteomes" id="UP000807469"/>
    </source>
</evidence>
<feature type="region of interest" description="Disordered" evidence="1">
    <location>
        <begin position="812"/>
        <end position="901"/>
    </location>
</feature>
<keyword evidence="2" id="KW-0472">Membrane</keyword>
<keyword evidence="2" id="KW-1133">Transmembrane helix</keyword>
<keyword evidence="4" id="KW-1185">Reference proteome</keyword>
<protein>
    <submittedName>
        <fullName evidence="3">Uncharacterized protein</fullName>
    </submittedName>
</protein>
<feature type="region of interest" description="Disordered" evidence="1">
    <location>
        <begin position="450"/>
        <end position="482"/>
    </location>
</feature>
<evidence type="ECO:0000313" key="3">
    <source>
        <dbReference type="EMBL" id="KAF9471356.1"/>
    </source>
</evidence>